<dbReference type="Proteomes" id="UP001185873">
    <property type="component" value="Unassembled WGS sequence"/>
</dbReference>
<gene>
    <name evidence="2" type="ORF">R3P82_05570</name>
</gene>
<accession>A0AAE4TZ79</accession>
<evidence type="ECO:0000313" key="2">
    <source>
        <dbReference type="EMBL" id="MDV6298575.1"/>
    </source>
</evidence>
<protein>
    <submittedName>
        <fullName evidence="2">NAD(P)-dependent oxidoreductase</fullName>
    </submittedName>
</protein>
<dbReference type="InterPro" id="IPR036291">
    <property type="entry name" value="NAD(P)-bd_dom_sf"/>
</dbReference>
<dbReference type="PANTHER" id="PTHR43245">
    <property type="entry name" value="BIFUNCTIONAL POLYMYXIN RESISTANCE PROTEIN ARNA"/>
    <property type="match status" value="1"/>
</dbReference>
<sequence length="362" mass="37959">MHNTGSSKPSTEMTSAGGRGSIRVLITGNQGYLGTVVANEISAAGHEVTGLDTGVFADRVLGASPLDPPTLNTDLCDVSVTDLTGFDAVIHLATLPDTGRDATTRHAIGEANYLASARLARAARAAGVSRFLFASTCTAYGAGRGRPTGEDCPLYPTTPWAASKLRVEHELVALADDAFTPVSLRLANVYGFSPRLRTDLPVNRMVAEAVCGGRIASRATDSRRPMIHVKDVADALLRCLTAPTEKLHAGAFNVGSENNFLSAAEIARIVTEAVPGTVLALAPPSGRRRGTGRVDFGRFRQAVGFEARHGVSYGVAELVRAYSTAGMDIDDLYSRFSRAGAGRAMCGTADLEAEDRGGKVPA</sequence>
<comment type="caution">
    <text evidence="2">The sequence shown here is derived from an EMBL/GenBank/DDBJ whole genome shotgun (WGS) entry which is preliminary data.</text>
</comment>
<feature type="domain" description="NAD-dependent epimerase/dehydratase" evidence="1">
    <location>
        <begin position="24"/>
        <end position="255"/>
    </location>
</feature>
<dbReference type="InterPro" id="IPR001509">
    <property type="entry name" value="Epimerase_deHydtase"/>
</dbReference>
<proteinExistence type="predicted"/>
<reference evidence="2" key="1">
    <citation type="submission" date="2023-10" db="EMBL/GenBank/DDBJ databases">
        <title>Development of a sustainable strategy for remediation of hydrocarbon-contaminated territories based on the waste exchange concept.</title>
        <authorList>
            <person name="Krivoruchko A."/>
        </authorList>
    </citation>
    <scope>NUCLEOTIDE SEQUENCE</scope>
    <source>
        <strain evidence="2">IEGM 1175</strain>
    </source>
</reference>
<dbReference type="Gene3D" id="3.40.50.720">
    <property type="entry name" value="NAD(P)-binding Rossmann-like Domain"/>
    <property type="match status" value="1"/>
</dbReference>
<evidence type="ECO:0000313" key="3">
    <source>
        <dbReference type="Proteomes" id="UP001185873"/>
    </source>
</evidence>
<organism evidence="2 3">
    <name type="scientific">Dietzia maris</name>
    <dbReference type="NCBI Taxonomy" id="37915"/>
    <lineage>
        <taxon>Bacteria</taxon>
        <taxon>Bacillati</taxon>
        <taxon>Actinomycetota</taxon>
        <taxon>Actinomycetes</taxon>
        <taxon>Mycobacteriales</taxon>
        <taxon>Dietziaceae</taxon>
        <taxon>Dietzia</taxon>
    </lineage>
</organism>
<dbReference type="PANTHER" id="PTHR43245:SF23">
    <property type="entry name" value="NAD(P)-BINDING DOMAIN-CONTAINING PROTEIN"/>
    <property type="match status" value="1"/>
</dbReference>
<evidence type="ECO:0000259" key="1">
    <source>
        <dbReference type="Pfam" id="PF01370"/>
    </source>
</evidence>
<dbReference type="AlphaFoldDB" id="A0AAE4TZ79"/>
<dbReference type="RefSeq" id="WP_317468916.1">
    <property type="nucleotide sequence ID" value="NZ_JAWLKJ010000001.1"/>
</dbReference>
<name>A0AAE4TZ79_9ACTN</name>
<dbReference type="SUPFAM" id="SSF51735">
    <property type="entry name" value="NAD(P)-binding Rossmann-fold domains"/>
    <property type="match status" value="1"/>
</dbReference>
<dbReference type="EMBL" id="JAWLKJ010000001">
    <property type="protein sequence ID" value="MDV6298575.1"/>
    <property type="molecule type" value="Genomic_DNA"/>
</dbReference>
<dbReference type="InterPro" id="IPR050177">
    <property type="entry name" value="Lipid_A_modif_metabolic_enz"/>
</dbReference>
<dbReference type="CDD" id="cd08946">
    <property type="entry name" value="SDR_e"/>
    <property type="match status" value="1"/>
</dbReference>
<dbReference type="Pfam" id="PF01370">
    <property type="entry name" value="Epimerase"/>
    <property type="match status" value="1"/>
</dbReference>